<proteinExistence type="predicted"/>
<dbReference type="Proteomes" id="UP000091857">
    <property type="component" value="Chromosome 18"/>
</dbReference>
<organism evidence="1 2">
    <name type="scientific">Manihot esculenta</name>
    <name type="common">Cassava</name>
    <name type="synonym">Jatropha manihot</name>
    <dbReference type="NCBI Taxonomy" id="3983"/>
    <lineage>
        <taxon>Eukaryota</taxon>
        <taxon>Viridiplantae</taxon>
        <taxon>Streptophyta</taxon>
        <taxon>Embryophyta</taxon>
        <taxon>Tracheophyta</taxon>
        <taxon>Spermatophyta</taxon>
        <taxon>Magnoliopsida</taxon>
        <taxon>eudicotyledons</taxon>
        <taxon>Gunneridae</taxon>
        <taxon>Pentapetalae</taxon>
        <taxon>rosids</taxon>
        <taxon>fabids</taxon>
        <taxon>Malpighiales</taxon>
        <taxon>Euphorbiaceae</taxon>
        <taxon>Crotonoideae</taxon>
        <taxon>Manihoteae</taxon>
        <taxon>Manihot</taxon>
    </lineage>
</organism>
<dbReference type="EMBL" id="CM004404">
    <property type="protein sequence ID" value="KAG8632223.1"/>
    <property type="molecule type" value="Genomic_DNA"/>
</dbReference>
<protein>
    <submittedName>
        <fullName evidence="1">Uncharacterized protein</fullName>
    </submittedName>
</protein>
<name>A0ACB7FY42_MANES</name>
<keyword evidence="2" id="KW-1185">Reference proteome</keyword>
<evidence type="ECO:0000313" key="1">
    <source>
        <dbReference type="EMBL" id="KAG8632223.1"/>
    </source>
</evidence>
<gene>
    <name evidence="1" type="ORF">MANES_18G003801v8</name>
</gene>
<comment type="caution">
    <text evidence="1">The sequence shown here is derived from an EMBL/GenBank/DDBJ whole genome shotgun (WGS) entry which is preliminary data.</text>
</comment>
<evidence type="ECO:0000313" key="2">
    <source>
        <dbReference type="Proteomes" id="UP000091857"/>
    </source>
</evidence>
<reference evidence="2" key="1">
    <citation type="journal article" date="2016" name="Nat. Biotechnol.">
        <title>Sequencing wild and cultivated cassava and related species reveals extensive interspecific hybridization and genetic diversity.</title>
        <authorList>
            <person name="Bredeson J.V."/>
            <person name="Lyons J.B."/>
            <person name="Prochnik S.E."/>
            <person name="Wu G.A."/>
            <person name="Ha C.M."/>
            <person name="Edsinger-Gonzales E."/>
            <person name="Grimwood J."/>
            <person name="Schmutz J."/>
            <person name="Rabbi I.Y."/>
            <person name="Egesi C."/>
            <person name="Nauluvula P."/>
            <person name="Lebot V."/>
            <person name="Ndunguru J."/>
            <person name="Mkamilo G."/>
            <person name="Bart R.S."/>
            <person name="Setter T.L."/>
            <person name="Gleadow R.M."/>
            <person name="Kulakow P."/>
            <person name="Ferguson M.E."/>
            <person name="Rounsley S."/>
            <person name="Rokhsar D.S."/>
        </authorList>
    </citation>
    <scope>NUCLEOTIDE SEQUENCE [LARGE SCALE GENOMIC DNA]</scope>
    <source>
        <strain evidence="2">cv. AM560-2</strain>
    </source>
</reference>
<accession>A0ACB7FY42</accession>
<sequence>MVSATPESKKPNPKTKNVYHIGGIKVEFPYQPYGTQLAFMGRVISTLDRAQKDGHCHALLESPTGTGKSLSLLCSTLAWQQNYTSKQQQANQSHQKPNPEAMSDPLAHGGGFIPETQPSSIPPSGNAEPPQSVAVNKSQKKKVAPTIFYSSRTHSQISQVIREYRKTAYRVPMAVLASRKHYCTNAHVRGGENIDEECKLLLKDPDAGCSQFKNANKVKAHPSLQSGGCHEVHDIEDLVKVGKVVKGCSYYAARSMADDAQLIFCPYSYIINPVIRGAMDVDIKEAIIILDEAHNIEDIARDAGSVDIEEEVLYKLQMELQELCMLKPAIYQPLHDMAQDLLSWINRRKSTLQKREFQHYCSCWSGDKALRELEEANISQQCFPILLDCATKAIKAATDAESDTDHLSGMSVIVLEAGLFCSLTYFFSRNGCHTSDYQLALQRSIKRDRKNPVGDWKHTLSLWCLNPAVVFGDIANISLSVILTSGTLSPMNSFSSELGVQFGTCLEAPHVVDTESQVWAAVISTGPDNYPLNASYKTADEFAFQDALGKTLEDIFTVVPAGSLVFFPSYKLMEKLCNRWRETGQWSRLNVEKSLFVEPRRGSQEDDFDSVLTGYYDSIHQRTKHTVGKKRKIKKIDQNHFKAAEPTENSQKGGAAFLAVCRGKVSEGIDFSDDNARVVIVVGIPFPNIHDIQVSLKKNYNDIYKTSKKLLSGNDWYCHQAFRALNQAAGRCIRHRFDYGAIILLDERYNKEQNKAYISKWLKKSVRHYDSYKTSLEGLKSFFRDVKGNIGKRTVDLLLNSDTSKGKNMTAGDQVKVCARNEKQMLNKSDHSGGTPVPLAKCDATSPEKFEDDVEGQASMRMNEDIDSQREIIDLECDFQKDSSSRCSEASFQDYPEVTLVKETPGMGCTGATTKSSSFSKDGNSSLTMVQASAEFIDQVSSCPLSPTNVSKAVRKSQCLAEVTPKKDFTENTCNLMPEAESTLNLSVNSHTQKKSKCMVWPLIDLVEEKSDSPSAQTPGCVSFIRNTVANKDANRKIEFDFPTNPSECQSTKSRASQFLPVGNCAPSYISSDPAMDQKLLISCSRCNSPLGLSENQLYVRCSLTSSSKVYLMSLVNGGLEPCSENASTCIPVLMTDITSVDQRLCNNTIKDKPGRGVWCEEDGCVFHSLFCPFCNTSNCLGVQIMATDASNVQLLNKILFYLDRLDIQNPESAMGESSEKDLPDSQGVDKISAFNSIGRFSYSPQQNSGGWRATRPKLRLPNRGQVSNRK</sequence>